<dbReference type="Proteomes" id="UP001235030">
    <property type="component" value="Chromosome"/>
</dbReference>
<protein>
    <recommendedName>
        <fullName evidence="1">SH3b domain-containing protein</fullName>
    </recommendedName>
</protein>
<dbReference type="InterPro" id="IPR006520">
    <property type="entry name" value="Dit_BPSPP_N"/>
</dbReference>
<dbReference type="Pfam" id="PF08239">
    <property type="entry name" value="SH3_3"/>
    <property type="match status" value="1"/>
</dbReference>
<proteinExistence type="predicted"/>
<feature type="domain" description="SH3b" evidence="1">
    <location>
        <begin position="305"/>
        <end position="372"/>
    </location>
</feature>
<reference evidence="2 3" key="1">
    <citation type="submission" date="2022-07" db="EMBL/GenBank/DDBJ databases">
        <title>Genome sequence of Terrisporobacter mayombei DSM6539.</title>
        <authorList>
            <person name="Boeer T."/>
            <person name="Bengelsdorf F.R."/>
            <person name="Daniel R."/>
            <person name="Poehlein A."/>
        </authorList>
    </citation>
    <scope>NUCLEOTIDE SEQUENCE [LARGE SCALE GENOMIC DNA]</scope>
    <source>
        <strain evidence="2 3">DSM 6539</strain>
    </source>
</reference>
<dbReference type="Gene3D" id="2.60.120.860">
    <property type="match status" value="1"/>
</dbReference>
<dbReference type="Gene3D" id="2.40.30.200">
    <property type="match status" value="1"/>
</dbReference>
<evidence type="ECO:0000259" key="1">
    <source>
        <dbReference type="PROSITE" id="PS51781"/>
    </source>
</evidence>
<dbReference type="Gene3D" id="2.30.30.40">
    <property type="entry name" value="SH3 Domains"/>
    <property type="match status" value="1"/>
</dbReference>
<evidence type="ECO:0000313" key="3">
    <source>
        <dbReference type="Proteomes" id="UP001235030"/>
    </source>
</evidence>
<dbReference type="PROSITE" id="PS51781">
    <property type="entry name" value="SH3B"/>
    <property type="match status" value="1"/>
</dbReference>
<dbReference type="InterPro" id="IPR054738">
    <property type="entry name" value="Siphovirus-type_tail_C"/>
</dbReference>
<sequence>MSYYLKYNETVLSDEYIVTKITKNTLPKKVVDTIDIASRDGKLFNGCKYDSLEYKVELLIKGVDEYDYAVLKKDLKDVLLVRYEVPISLNKDKTGFGLCTSEVTIEDKSDNIGVANFNILCFEPYFYNNEESLFENKEGEKEITVTNYGGEPVKPFVSVGFTKGAHFLQLENTRTQEQMLIGKYPNIELSAAAKVHYVMKDNCMDLTPWVPSLATLAPGRGTGGTLALSSISGGSFILGTFPNDTTNKWKGSAYRRNLNDGVNDVAVDNFEANLGFTFKSTGKNGDPSNYKYRDEEQTIISGEAHDGYRSTISSLNVRTGAGTKYKKLGTVKKNYEIKEGWTLVNGWVKFKDEKNFKGKTCYVSTKYLKKFSWTTEVKTIVRNYVTIRPTPIRDKPKMTGKKLASIPAYTCIRCDTKIYSNTDSDNVVRWWMKLYNKYNGVMGYICFGNVGEAEKVNFVQEVEFESADDLTGMCEFYGMSANGAQLFRVEVYDSTEWYEANRPMVLVGGREISDWTPTPAPKKKVTNTATADSNKNSFEVGYYRGGEYGTWNDLDGEWYIKRVKNENGSYTWKFQLRRIKNGVVTQSKTFNYTSKDYGADKLAYIVIYIGGLSTDIKKLCSMSINDIKIKTTDSLTDPSNENIEYFDEGDILDIDFSNRKVYLNQSPANDLLDIGSRFFDIDTGDTEVKFVSDDTNIVIGTTIREKWVGDE</sequence>
<name>A0ABY9PZB1_9FIRM</name>
<dbReference type="Pfam" id="PF05709">
    <property type="entry name" value="Sipho_tail"/>
    <property type="match status" value="1"/>
</dbReference>
<dbReference type="EMBL" id="CP101637">
    <property type="protein sequence ID" value="WMT80671.1"/>
    <property type="molecule type" value="Genomic_DNA"/>
</dbReference>
<dbReference type="RefSeq" id="WP_228104899.1">
    <property type="nucleotide sequence ID" value="NZ_CP101637.1"/>
</dbReference>
<dbReference type="InterPro" id="IPR003646">
    <property type="entry name" value="SH3-like_bac-type"/>
</dbReference>
<gene>
    <name evidence="2" type="ORF">TEMA_09920</name>
</gene>
<dbReference type="NCBIfam" id="TIGR01633">
    <property type="entry name" value="phi3626_gp14_N"/>
    <property type="match status" value="1"/>
</dbReference>
<keyword evidence="3" id="KW-1185">Reference proteome</keyword>
<evidence type="ECO:0000313" key="2">
    <source>
        <dbReference type="EMBL" id="WMT80671.1"/>
    </source>
</evidence>
<dbReference type="InterPro" id="IPR008841">
    <property type="entry name" value="Siphovirus-type_tail_N"/>
</dbReference>
<organism evidence="2 3">
    <name type="scientific">Terrisporobacter mayombei</name>
    <dbReference type="NCBI Taxonomy" id="1541"/>
    <lineage>
        <taxon>Bacteria</taxon>
        <taxon>Bacillati</taxon>
        <taxon>Bacillota</taxon>
        <taxon>Clostridia</taxon>
        <taxon>Peptostreptococcales</taxon>
        <taxon>Peptostreptococcaceae</taxon>
        <taxon>Terrisporobacter</taxon>
    </lineage>
</organism>
<dbReference type="SMART" id="SM00287">
    <property type="entry name" value="SH3b"/>
    <property type="match status" value="1"/>
</dbReference>
<accession>A0ABY9PZB1</accession>
<dbReference type="Pfam" id="PF22768">
    <property type="entry name" value="SPP1_Dit"/>
    <property type="match status" value="1"/>
</dbReference>